<reference evidence="2 3" key="1">
    <citation type="journal article" date="2015" name="Sci. Rep.">
        <title>Genome of the facultative scuticociliatosis pathogen Pseudocohnilembus persalinus provides insight into its virulence through horizontal gene transfer.</title>
        <authorList>
            <person name="Xiong J."/>
            <person name="Wang G."/>
            <person name="Cheng J."/>
            <person name="Tian M."/>
            <person name="Pan X."/>
            <person name="Warren A."/>
            <person name="Jiang C."/>
            <person name="Yuan D."/>
            <person name="Miao W."/>
        </authorList>
    </citation>
    <scope>NUCLEOTIDE SEQUENCE [LARGE SCALE GENOMIC DNA]</scope>
    <source>
        <strain evidence="2">36N120E</strain>
    </source>
</reference>
<protein>
    <recommendedName>
        <fullName evidence="1">Transcription factor IIIC subunit 5 HTH domain-containing protein</fullName>
    </recommendedName>
</protein>
<evidence type="ECO:0000313" key="2">
    <source>
        <dbReference type="EMBL" id="KRX08505.1"/>
    </source>
</evidence>
<dbReference type="GO" id="GO:0006384">
    <property type="term" value="P:transcription initiation at RNA polymerase III promoter"/>
    <property type="evidence" value="ECO:0007669"/>
    <property type="project" value="InterPro"/>
</dbReference>
<dbReference type="InterPro" id="IPR019136">
    <property type="entry name" value="TF_IIIC_su-5_HTH"/>
</dbReference>
<dbReference type="Proteomes" id="UP000054937">
    <property type="component" value="Unassembled WGS sequence"/>
</dbReference>
<accession>A0A0V0R1V3</accession>
<evidence type="ECO:0000313" key="3">
    <source>
        <dbReference type="Proteomes" id="UP000054937"/>
    </source>
</evidence>
<dbReference type="PANTHER" id="PTHR13230">
    <property type="entry name" value="GENERAL TRANSCRIPTION FACTOR IIIC, POLYPEPTIDE 5"/>
    <property type="match status" value="1"/>
</dbReference>
<gene>
    <name evidence="2" type="ORF">PPERSA_12986</name>
</gene>
<dbReference type="InParanoid" id="A0A0V0R1V3"/>
<dbReference type="EMBL" id="LDAU01000063">
    <property type="protein sequence ID" value="KRX08505.1"/>
    <property type="molecule type" value="Genomic_DNA"/>
</dbReference>
<sequence>MSFKQIQLPLKTNSFNNLGKHLNLEELENHLSQDKEELDLDINGGVHFIQQETEKYVFKMQVFRNKKDHKRKLKKLIYIGKLNQEYFCNELKDFHYETPIPENLLIQSIKQWPKEDKSDFLKDKIDPIIYSQLTVPSQFMKNYKHKNVDLFKEQIVKKNNNQANEMDLNDNDESINQTKYISTSVEYDEIVGQNDDGTYQYRTITPQNTQSVPEEKIFQKPIYKYLKVKQQFNIKKLNIQKALQHLGLKFFNNQQQFEIRPIWLRNTLLYKLAHLKNKIEFTQNDFKKVLSLLSYTFGNGPWKFAYVKFGYSPKQNFESINYQVLDIAVQEKDIPLNHQLYNKEFQIYDPTYIEKPGSYRHLYQICDIQDQNVVNYFNQVIEIQKMQVNLQPSKKFGWFEQSQLRRIQKIMKDKFRLDTEN</sequence>
<comment type="caution">
    <text evidence="2">The sequence shown here is derived from an EMBL/GenBank/DDBJ whole genome shotgun (WGS) entry which is preliminary data.</text>
</comment>
<dbReference type="GO" id="GO:0000127">
    <property type="term" value="C:transcription factor TFIIIC complex"/>
    <property type="evidence" value="ECO:0007669"/>
    <property type="project" value="InterPro"/>
</dbReference>
<evidence type="ECO:0000259" key="1">
    <source>
        <dbReference type="Pfam" id="PF09734"/>
    </source>
</evidence>
<dbReference type="GO" id="GO:0001003">
    <property type="term" value="F:RNA polymerase III type 2 promoter sequence-specific DNA binding"/>
    <property type="evidence" value="ECO:0007669"/>
    <property type="project" value="TreeGrafter"/>
</dbReference>
<proteinExistence type="predicted"/>
<keyword evidence="3" id="KW-1185">Reference proteome</keyword>
<dbReference type="PANTHER" id="PTHR13230:SF5">
    <property type="entry name" value="GENERAL TRANSCRIPTION FACTOR 3C POLYPEPTIDE 5"/>
    <property type="match status" value="1"/>
</dbReference>
<dbReference type="GO" id="GO:0001002">
    <property type="term" value="F:RNA polymerase III type 1 promoter sequence-specific DNA binding"/>
    <property type="evidence" value="ECO:0007669"/>
    <property type="project" value="TreeGrafter"/>
</dbReference>
<dbReference type="OrthoDB" id="5598268at2759"/>
<feature type="domain" description="Transcription factor IIIC subunit 5 HTH" evidence="1">
    <location>
        <begin position="127"/>
        <end position="327"/>
    </location>
</feature>
<name>A0A0V0R1V3_PSEPJ</name>
<dbReference type="InterPro" id="IPR040454">
    <property type="entry name" value="TF_IIIC_Tfc1/Sfc1"/>
</dbReference>
<dbReference type="OMA" id="YIRALAM"/>
<organism evidence="2 3">
    <name type="scientific">Pseudocohnilembus persalinus</name>
    <name type="common">Ciliate</name>
    <dbReference type="NCBI Taxonomy" id="266149"/>
    <lineage>
        <taxon>Eukaryota</taxon>
        <taxon>Sar</taxon>
        <taxon>Alveolata</taxon>
        <taxon>Ciliophora</taxon>
        <taxon>Intramacronucleata</taxon>
        <taxon>Oligohymenophorea</taxon>
        <taxon>Scuticociliatia</taxon>
        <taxon>Philasterida</taxon>
        <taxon>Pseudocohnilembidae</taxon>
        <taxon>Pseudocohnilembus</taxon>
    </lineage>
</organism>
<dbReference type="AlphaFoldDB" id="A0A0V0R1V3"/>
<dbReference type="Pfam" id="PF09734">
    <property type="entry name" value="Tau95"/>
    <property type="match status" value="1"/>
</dbReference>